<evidence type="ECO:0000313" key="2">
    <source>
        <dbReference type="Proteomes" id="UP000821845"/>
    </source>
</evidence>
<gene>
    <name evidence="1" type="ORF">HPB50_010752</name>
</gene>
<reference evidence="1" key="1">
    <citation type="submission" date="2020-05" db="EMBL/GenBank/DDBJ databases">
        <title>Large-scale comparative analyses of tick genomes elucidate their genetic diversity and vector capacities.</title>
        <authorList>
            <person name="Jia N."/>
            <person name="Wang J."/>
            <person name="Shi W."/>
            <person name="Du L."/>
            <person name="Sun Y."/>
            <person name="Zhan W."/>
            <person name="Jiang J."/>
            <person name="Wang Q."/>
            <person name="Zhang B."/>
            <person name="Ji P."/>
            <person name="Sakyi L.B."/>
            <person name="Cui X."/>
            <person name="Yuan T."/>
            <person name="Jiang B."/>
            <person name="Yang W."/>
            <person name="Lam T.T.-Y."/>
            <person name="Chang Q."/>
            <person name="Ding S."/>
            <person name="Wang X."/>
            <person name="Zhu J."/>
            <person name="Ruan X."/>
            <person name="Zhao L."/>
            <person name="Wei J."/>
            <person name="Que T."/>
            <person name="Du C."/>
            <person name="Cheng J."/>
            <person name="Dai P."/>
            <person name="Han X."/>
            <person name="Huang E."/>
            <person name="Gao Y."/>
            <person name="Liu J."/>
            <person name="Shao H."/>
            <person name="Ye R."/>
            <person name="Li L."/>
            <person name="Wei W."/>
            <person name="Wang X."/>
            <person name="Wang C."/>
            <person name="Yang T."/>
            <person name="Huo Q."/>
            <person name="Li W."/>
            <person name="Guo W."/>
            <person name="Chen H."/>
            <person name="Zhou L."/>
            <person name="Ni X."/>
            <person name="Tian J."/>
            <person name="Zhou Y."/>
            <person name="Sheng Y."/>
            <person name="Liu T."/>
            <person name="Pan Y."/>
            <person name="Xia L."/>
            <person name="Li J."/>
            <person name="Zhao F."/>
            <person name="Cao W."/>
        </authorList>
    </citation>
    <scope>NUCLEOTIDE SEQUENCE</scope>
    <source>
        <strain evidence="1">Hyas-2018</strain>
    </source>
</reference>
<accession>A0ACB7T789</accession>
<proteinExistence type="predicted"/>
<protein>
    <submittedName>
        <fullName evidence="1">Uncharacterized protein</fullName>
    </submittedName>
</protein>
<name>A0ACB7T789_HYAAI</name>
<keyword evidence="2" id="KW-1185">Reference proteome</keyword>
<organism evidence="1 2">
    <name type="scientific">Hyalomma asiaticum</name>
    <name type="common">Tick</name>
    <dbReference type="NCBI Taxonomy" id="266040"/>
    <lineage>
        <taxon>Eukaryota</taxon>
        <taxon>Metazoa</taxon>
        <taxon>Ecdysozoa</taxon>
        <taxon>Arthropoda</taxon>
        <taxon>Chelicerata</taxon>
        <taxon>Arachnida</taxon>
        <taxon>Acari</taxon>
        <taxon>Parasitiformes</taxon>
        <taxon>Ixodida</taxon>
        <taxon>Ixodoidea</taxon>
        <taxon>Ixodidae</taxon>
        <taxon>Hyalomminae</taxon>
        <taxon>Hyalomma</taxon>
    </lineage>
</organism>
<evidence type="ECO:0000313" key="1">
    <source>
        <dbReference type="EMBL" id="KAH6942805.1"/>
    </source>
</evidence>
<sequence length="130" mass="13933">MSRLGEEEGKGSERRSGPSPDRSPHPARQQNYPDDVRGRGHKASGVGGDKRPGTPEKRFQRATLKTIAQGFLDVVASLRVCKPSKTLGILDAVTMVAEENGKPVKNGSLKKSHSSQGNDVVKKAVFITAV</sequence>
<dbReference type="Proteomes" id="UP000821845">
    <property type="component" value="Chromosome 10"/>
</dbReference>
<dbReference type="EMBL" id="CM023490">
    <property type="protein sequence ID" value="KAH6942805.1"/>
    <property type="molecule type" value="Genomic_DNA"/>
</dbReference>
<comment type="caution">
    <text evidence="1">The sequence shown here is derived from an EMBL/GenBank/DDBJ whole genome shotgun (WGS) entry which is preliminary data.</text>
</comment>